<dbReference type="InterPro" id="IPR000086">
    <property type="entry name" value="NUDIX_hydrolase_dom"/>
</dbReference>
<evidence type="ECO:0000259" key="3">
    <source>
        <dbReference type="PROSITE" id="PS51462"/>
    </source>
</evidence>
<dbReference type="Gene3D" id="3.90.79.10">
    <property type="entry name" value="Nucleoside Triphosphate Pyrophosphohydrolase"/>
    <property type="match status" value="1"/>
</dbReference>
<dbReference type="CDD" id="cd07040">
    <property type="entry name" value="HP"/>
    <property type="match status" value="1"/>
</dbReference>
<evidence type="ECO:0000256" key="1">
    <source>
        <dbReference type="ARBA" id="ARBA00022801"/>
    </source>
</evidence>
<dbReference type="Proteomes" id="UP000182237">
    <property type="component" value="Chromosome I"/>
</dbReference>
<proteinExistence type="predicted"/>
<dbReference type="Pfam" id="PF00293">
    <property type="entry name" value="NUDIX"/>
    <property type="match status" value="1"/>
</dbReference>
<evidence type="ECO:0000313" key="4">
    <source>
        <dbReference type="EMBL" id="SDS13662.1"/>
    </source>
</evidence>
<dbReference type="PROSITE" id="PS00893">
    <property type="entry name" value="NUDIX_BOX"/>
    <property type="match status" value="1"/>
</dbReference>
<sequence length="357" mass="39819">MGRMAKDSQKAGGADAAHAPRKATLHEQDKDDQGEMFLTGRHQEIPRHPEKEFHKTTLAAGAVLWRGSVPAEGDDVSNIEVACIHRPRYDDWSLAKGKVDPGESLVSTAVREIREETGYHVRLGKLLGKTVYPVKNTTKVVYYWTGEVTGGEFVPNDEVDEIRWLALPEAKELLTYDLDREVLEKAEKRFRLPTHARVLYVRHGRAHDREKWSGDDNLRPLDKKGLRQSEMLVPQLAPFAPTRIYSAVPDRCQNTVAPLADELSLEITVDARFGDDGWAASQVEAQKAFMEVVEQGGTSVICAQGTVMPQMIAWLSAQGRLPIDDEIRVKKGGVWVLSFHRGELTGADYLPSALPVH</sequence>
<dbReference type="InterPro" id="IPR013078">
    <property type="entry name" value="His_Pase_superF_clade-1"/>
</dbReference>
<accession>A0A1H1PQW1</accession>
<feature type="domain" description="Nudix hydrolase" evidence="3">
    <location>
        <begin position="55"/>
        <end position="188"/>
    </location>
</feature>
<dbReference type="PROSITE" id="PS51462">
    <property type="entry name" value="NUDIX"/>
    <property type="match status" value="1"/>
</dbReference>
<dbReference type="GO" id="GO:0006754">
    <property type="term" value="P:ATP biosynthetic process"/>
    <property type="evidence" value="ECO:0007669"/>
    <property type="project" value="TreeGrafter"/>
</dbReference>
<dbReference type="SUPFAM" id="SSF53254">
    <property type="entry name" value="Phosphoglycerate mutase-like"/>
    <property type="match status" value="1"/>
</dbReference>
<dbReference type="CDD" id="cd03673">
    <property type="entry name" value="NUDIX_Ap6A_hydrolase"/>
    <property type="match status" value="1"/>
</dbReference>
<dbReference type="eggNOG" id="COG1051">
    <property type="taxonomic scope" value="Bacteria"/>
</dbReference>
<dbReference type="SMART" id="SM00855">
    <property type="entry name" value="PGAM"/>
    <property type="match status" value="1"/>
</dbReference>
<dbReference type="GO" id="GO:0004081">
    <property type="term" value="F:bis(5'-nucleosyl)-tetraphosphatase (asymmetrical) activity"/>
    <property type="evidence" value="ECO:0007669"/>
    <property type="project" value="TreeGrafter"/>
</dbReference>
<dbReference type="STRING" id="1203190.GCA_000312345_02171"/>
<dbReference type="InterPro" id="IPR015797">
    <property type="entry name" value="NUDIX_hydrolase-like_dom_sf"/>
</dbReference>
<dbReference type="InterPro" id="IPR029033">
    <property type="entry name" value="His_PPase_superfam"/>
</dbReference>
<dbReference type="PANTHER" id="PTHR21340">
    <property type="entry name" value="DIADENOSINE 5,5-P1,P4-TETRAPHOSPHATE PYROPHOSPHOHYDROLASE MUTT"/>
    <property type="match status" value="1"/>
</dbReference>
<organism evidence="4 5">
    <name type="scientific">Corynebacterium timonense</name>
    <dbReference type="NCBI Taxonomy" id="441500"/>
    <lineage>
        <taxon>Bacteria</taxon>
        <taxon>Bacillati</taxon>
        <taxon>Actinomycetota</taxon>
        <taxon>Actinomycetes</taxon>
        <taxon>Mycobacteriales</taxon>
        <taxon>Corynebacteriaceae</taxon>
        <taxon>Corynebacterium</taxon>
    </lineage>
</organism>
<name>A0A1H1PQW1_9CORY</name>
<feature type="region of interest" description="Disordered" evidence="2">
    <location>
        <begin position="1"/>
        <end position="35"/>
    </location>
</feature>
<protein>
    <submittedName>
        <fullName evidence="4">8-oxo-dGTP diphosphatase</fullName>
    </submittedName>
</protein>
<dbReference type="eggNOG" id="COG0406">
    <property type="taxonomic scope" value="Bacteria"/>
</dbReference>
<feature type="compositionally biased region" description="Basic and acidic residues" evidence="2">
    <location>
        <begin position="24"/>
        <end position="33"/>
    </location>
</feature>
<dbReference type="InterPro" id="IPR051325">
    <property type="entry name" value="Nudix_hydrolase_domain"/>
</dbReference>
<evidence type="ECO:0000313" key="5">
    <source>
        <dbReference type="Proteomes" id="UP000182237"/>
    </source>
</evidence>
<gene>
    <name evidence="4" type="ORF">SAMN04488539_1082</name>
</gene>
<dbReference type="EMBL" id="LT629765">
    <property type="protein sequence ID" value="SDS13662.1"/>
    <property type="molecule type" value="Genomic_DNA"/>
</dbReference>
<keyword evidence="1" id="KW-0378">Hydrolase</keyword>
<dbReference type="SUPFAM" id="SSF55811">
    <property type="entry name" value="Nudix"/>
    <property type="match status" value="1"/>
</dbReference>
<reference evidence="4 5" key="1">
    <citation type="submission" date="2016-10" db="EMBL/GenBank/DDBJ databases">
        <authorList>
            <person name="de Groot N.N."/>
        </authorList>
    </citation>
    <scope>NUCLEOTIDE SEQUENCE [LARGE SCALE GENOMIC DNA]</scope>
    <source>
        <strain evidence="4 5">DSM 45434</strain>
    </source>
</reference>
<dbReference type="Gene3D" id="3.40.50.1240">
    <property type="entry name" value="Phosphoglycerate mutase-like"/>
    <property type="match status" value="1"/>
</dbReference>
<dbReference type="GO" id="GO:0006167">
    <property type="term" value="P:AMP biosynthetic process"/>
    <property type="evidence" value="ECO:0007669"/>
    <property type="project" value="TreeGrafter"/>
</dbReference>
<dbReference type="PANTHER" id="PTHR21340:SF0">
    <property type="entry name" value="BIS(5'-NUCLEOSYL)-TETRAPHOSPHATASE [ASYMMETRICAL]"/>
    <property type="match status" value="1"/>
</dbReference>
<dbReference type="InterPro" id="IPR020084">
    <property type="entry name" value="NUDIX_hydrolase_CS"/>
</dbReference>
<dbReference type="Pfam" id="PF00300">
    <property type="entry name" value="His_Phos_1"/>
    <property type="match status" value="1"/>
</dbReference>
<dbReference type="AlphaFoldDB" id="A0A1H1PQW1"/>
<evidence type="ECO:0000256" key="2">
    <source>
        <dbReference type="SAM" id="MobiDB-lite"/>
    </source>
</evidence>
<keyword evidence="5" id="KW-1185">Reference proteome</keyword>